<name>A0A1W2FQJ5_KIBAR</name>
<dbReference type="InterPro" id="IPR000485">
    <property type="entry name" value="AsnC-type_HTH_dom"/>
</dbReference>
<dbReference type="CDD" id="cd00090">
    <property type="entry name" value="HTH_ARSR"/>
    <property type="match status" value="1"/>
</dbReference>
<dbReference type="InterPro" id="IPR036388">
    <property type="entry name" value="WH-like_DNA-bd_sf"/>
</dbReference>
<proteinExistence type="inferred from homology"/>
<dbReference type="AlphaFoldDB" id="A0A1W2FQJ5"/>
<dbReference type="Pfam" id="PF00480">
    <property type="entry name" value="ROK"/>
    <property type="match status" value="1"/>
</dbReference>
<dbReference type="GO" id="GO:0043565">
    <property type="term" value="F:sequence-specific DNA binding"/>
    <property type="evidence" value="ECO:0007669"/>
    <property type="project" value="InterPro"/>
</dbReference>
<dbReference type="InterPro" id="IPR011991">
    <property type="entry name" value="ArsR-like_HTH"/>
</dbReference>
<keyword evidence="2" id="KW-0418">Kinase</keyword>
<sequence>MTKPSLDLLRSMTDEHVLRALMQHERATRAQIAATTGISKPTISESVRRLTEAGLLMDTGERTTGRGGVGSYYSLSEDVGVALVVDIAPSGVTGEAVNAFGTTVARASVPLDRSAGEARTARALRKVTKEIGGAARTAVVSAADPVDRRTGALVHLPDAPFLVGSLDPVAVMRPLVDGPVLVDNDVNWAARAESDSGCAQGVRDFVYLHLGEGLGFAVISDGEVRRGHRGLAGEIAHVSTTGPDGTAMPLTEVFAALGLRQPSSTAIDTVALRAASAEHRESIARAVCGVLMAAVSLVDPEIAVIGGEWGPDLAENIDRHQGTRKVPLVKAQIRDPAMTGARTHAVQELRSAIVSRSGR</sequence>
<dbReference type="PRINTS" id="PR00033">
    <property type="entry name" value="HTHASNC"/>
</dbReference>
<dbReference type="Gene3D" id="1.10.10.10">
    <property type="entry name" value="Winged helix-like DNA-binding domain superfamily/Winged helix DNA-binding domain"/>
    <property type="match status" value="1"/>
</dbReference>
<dbReference type="InterPro" id="IPR036390">
    <property type="entry name" value="WH_DNA-bd_sf"/>
</dbReference>
<dbReference type="RefSeq" id="WP_084432811.1">
    <property type="nucleotide sequence ID" value="NZ_FWXV01000010.1"/>
</dbReference>
<accession>A0A1W2FQJ5</accession>
<gene>
    <name evidence="2" type="ORF">SAMN05661093_08295</name>
</gene>
<organism evidence="2 3">
    <name type="scientific">Kibdelosporangium aridum</name>
    <dbReference type="NCBI Taxonomy" id="2030"/>
    <lineage>
        <taxon>Bacteria</taxon>
        <taxon>Bacillati</taxon>
        <taxon>Actinomycetota</taxon>
        <taxon>Actinomycetes</taxon>
        <taxon>Pseudonocardiales</taxon>
        <taxon>Pseudonocardiaceae</taxon>
        <taxon>Kibdelosporangium</taxon>
    </lineage>
</organism>
<dbReference type="Gene3D" id="3.30.420.40">
    <property type="match status" value="2"/>
</dbReference>
<dbReference type="GO" id="GO:0016301">
    <property type="term" value="F:kinase activity"/>
    <property type="evidence" value="ECO:0007669"/>
    <property type="project" value="UniProtKB-KW"/>
</dbReference>
<dbReference type="CDD" id="cd23763">
    <property type="entry name" value="ASKHA_ATPase_ROK"/>
    <property type="match status" value="1"/>
</dbReference>
<comment type="similarity">
    <text evidence="1">Belongs to the ROK (NagC/XylR) family.</text>
</comment>
<dbReference type="SUPFAM" id="SSF46785">
    <property type="entry name" value="Winged helix' DNA-binding domain"/>
    <property type="match status" value="1"/>
</dbReference>
<protein>
    <submittedName>
        <fullName evidence="2">Sugar kinase of the NBD/HSP70 family, may contain an N-terminal HTH domain</fullName>
    </submittedName>
</protein>
<reference evidence="2 3" key="1">
    <citation type="submission" date="2017-04" db="EMBL/GenBank/DDBJ databases">
        <authorList>
            <person name="Afonso C.L."/>
            <person name="Miller P.J."/>
            <person name="Scott M.A."/>
            <person name="Spackman E."/>
            <person name="Goraichik I."/>
            <person name="Dimitrov K.M."/>
            <person name="Suarez D.L."/>
            <person name="Swayne D.E."/>
        </authorList>
    </citation>
    <scope>NUCLEOTIDE SEQUENCE [LARGE SCALE GENOMIC DNA]</scope>
    <source>
        <strain evidence="2 3">DSM 43828</strain>
    </source>
</reference>
<evidence type="ECO:0000256" key="1">
    <source>
        <dbReference type="ARBA" id="ARBA00006479"/>
    </source>
</evidence>
<dbReference type="InterPro" id="IPR000600">
    <property type="entry name" value="ROK"/>
</dbReference>
<dbReference type="PANTHER" id="PTHR18964">
    <property type="entry name" value="ROK (REPRESSOR, ORF, KINASE) FAMILY"/>
    <property type="match status" value="1"/>
</dbReference>
<dbReference type="EMBL" id="FWXV01000010">
    <property type="protein sequence ID" value="SMD24044.1"/>
    <property type="molecule type" value="Genomic_DNA"/>
</dbReference>
<dbReference type="InterPro" id="IPR043129">
    <property type="entry name" value="ATPase_NBD"/>
</dbReference>
<keyword evidence="2" id="KW-0808">Transferase</keyword>
<dbReference type="PANTHER" id="PTHR18964:SF149">
    <property type="entry name" value="BIFUNCTIONAL UDP-N-ACETYLGLUCOSAMINE 2-EPIMERASE_N-ACETYLMANNOSAMINE KINASE"/>
    <property type="match status" value="1"/>
</dbReference>
<dbReference type="Pfam" id="PF13412">
    <property type="entry name" value="HTH_24"/>
    <property type="match status" value="1"/>
</dbReference>
<keyword evidence="3" id="KW-1185">Reference proteome</keyword>
<evidence type="ECO:0000313" key="2">
    <source>
        <dbReference type="EMBL" id="SMD24044.1"/>
    </source>
</evidence>
<dbReference type="Proteomes" id="UP000192674">
    <property type="component" value="Unassembled WGS sequence"/>
</dbReference>
<dbReference type="OrthoDB" id="3189808at2"/>
<evidence type="ECO:0000313" key="3">
    <source>
        <dbReference type="Proteomes" id="UP000192674"/>
    </source>
</evidence>
<dbReference type="SUPFAM" id="SSF53067">
    <property type="entry name" value="Actin-like ATPase domain"/>
    <property type="match status" value="1"/>
</dbReference>